<evidence type="ECO:0000313" key="2">
    <source>
        <dbReference type="Proteomes" id="UP000250235"/>
    </source>
</evidence>
<reference evidence="1 2" key="1">
    <citation type="journal article" date="2015" name="Proc. Natl. Acad. Sci. U.S.A.">
        <title>The resurrection genome of Boea hygrometrica: A blueprint for survival of dehydration.</title>
        <authorList>
            <person name="Xiao L."/>
            <person name="Yang G."/>
            <person name="Zhang L."/>
            <person name="Yang X."/>
            <person name="Zhao S."/>
            <person name="Ji Z."/>
            <person name="Zhou Q."/>
            <person name="Hu M."/>
            <person name="Wang Y."/>
            <person name="Chen M."/>
            <person name="Xu Y."/>
            <person name="Jin H."/>
            <person name="Xiao X."/>
            <person name="Hu G."/>
            <person name="Bao F."/>
            <person name="Hu Y."/>
            <person name="Wan P."/>
            <person name="Li L."/>
            <person name="Deng X."/>
            <person name="Kuang T."/>
            <person name="Xiang C."/>
            <person name="Zhu J.K."/>
            <person name="Oliver M.J."/>
            <person name="He Y."/>
        </authorList>
    </citation>
    <scope>NUCLEOTIDE SEQUENCE [LARGE SCALE GENOMIC DNA]</scope>
    <source>
        <strain evidence="2">cv. XS01</strain>
    </source>
</reference>
<dbReference type="EMBL" id="KQ988582">
    <property type="protein sequence ID" value="KZV55423.1"/>
    <property type="molecule type" value="Genomic_DNA"/>
</dbReference>
<protein>
    <submittedName>
        <fullName evidence="1">Uncharacterized protein</fullName>
    </submittedName>
</protein>
<name>A0A2Z7D8N8_9LAMI</name>
<evidence type="ECO:0000313" key="1">
    <source>
        <dbReference type="EMBL" id="KZV55423.1"/>
    </source>
</evidence>
<sequence length="98" mass="10763">MDIEVESQDLPVVRDTDVSTVGEQEITAFGEQLMGTNDESSEDIKAEEPVEKSADEFIDDDEARSLEDILLSIPLDIPLPSAGMEITKIVMGKEIKIP</sequence>
<dbReference type="AlphaFoldDB" id="A0A2Z7D8N8"/>
<accession>A0A2Z7D8N8</accession>
<keyword evidence="2" id="KW-1185">Reference proteome</keyword>
<gene>
    <name evidence="1" type="ORF">F511_42482</name>
</gene>
<proteinExistence type="predicted"/>
<organism evidence="1 2">
    <name type="scientific">Dorcoceras hygrometricum</name>
    <dbReference type="NCBI Taxonomy" id="472368"/>
    <lineage>
        <taxon>Eukaryota</taxon>
        <taxon>Viridiplantae</taxon>
        <taxon>Streptophyta</taxon>
        <taxon>Embryophyta</taxon>
        <taxon>Tracheophyta</taxon>
        <taxon>Spermatophyta</taxon>
        <taxon>Magnoliopsida</taxon>
        <taxon>eudicotyledons</taxon>
        <taxon>Gunneridae</taxon>
        <taxon>Pentapetalae</taxon>
        <taxon>asterids</taxon>
        <taxon>lamiids</taxon>
        <taxon>Lamiales</taxon>
        <taxon>Gesneriaceae</taxon>
        <taxon>Didymocarpoideae</taxon>
        <taxon>Trichosporeae</taxon>
        <taxon>Loxocarpinae</taxon>
        <taxon>Dorcoceras</taxon>
    </lineage>
</organism>
<dbReference type="Proteomes" id="UP000250235">
    <property type="component" value="Unassembled WGS sequence"/>
</dbReference>